<feature type="compositionally biased region" description="Polar residues" evidence="1">
    <location>
        <begin position="255"/>
        <end position="265"/>
    </location>
</feature>
<accession>A0A078AD99</accession>
<reference evidence="3 4" key="1">
    <citation type="submission" date="2014-06" db="EMBL/GenBank/DDBJ databases">
        <authorList>
            <person name="Swart Estienne"/>
        </authorList>
    </citation>
    <scope>NUCLEOTIDE SEQUENCE [LARGE SCALE GENOMIC DNA]</scope>
    <source>
        <strain evidence="3 4">130c</strain>
    </source>
</reference>
<dbReference type="InterPro" id="IPR000595">
    <property type="entry name" value="cNMP-bd_dom"/>
</dbReference>
<feature type="region of interest" description="Disordered" evidence="1">
    <location>
        <begin position="47"/>
        <end position="102"/>
    </location>
</feature>
<dbReference type="OrthoDB" id="444079at2759"/>
<dbReference type="GO" id="GO:0005249">
    <property type="term" value="F:voltage-gated potassium channel activity"/>
    <property type="evidence" value="ECO:0007669"/>
    <property type="project" value="TreeGrafter"/>
</dbReference>
<dbReference type="InterPro" id="IPR013099">
    <property type="entry name" value="K_chnl_dom"/>
</dbReference>
<evidence type="ECO:0000313" key="4">
    <source>
        <dbReference type="Proteomes" id="UP000039865"/>
    </source>
</evidence>
<dbReference type="GO" id="GO:0098855">
    <property type="term" value="C:HCN channel complex"/>
    <property type="evidence" value="ECO:0007669"/>
    <property type="project" value="TreeGrafter"/>
</dbReference>
<keyword evidence="4" id="KW-1185">Reference proteome</keyword>
<dbReference type="Gene3D" id="2.60.120.10">
    <property type="entry name" value="Jelly Rolls"/>
    <property type="match status" value="1"/>
</dbReference>
<feature type="region of interest" description="Disordered" evidence="1">
    <location>
        <begin position="917"/>
        <end position="943"/>
    </location>
</feature>
<dbReference type="InterPro" id="IPR018490">
    <property type="entry name" value="cNMP-bd_dom_sf"/>
</dbReference>
<dbReference type="AlphaFoldDB" id="A0A078AD99"/>
<gene>
    <name evidence="3" type="primary">Contig19571.g20751</name>
    <name evidence="3" type="ORF">STYLEM_8496</name>
</gene>
<dbReference type="GO" id="GO:0003254">
    <property type="term" value="P:regulation of membrane depolarization"/>
    <property type="evidence" value="ECO:0007669"/>
    <property type="project" value="TreeGrafter"/>
</dbReference>
<dbReference type="PROSITE" id="PS50042">
    <property type="entry name" value="CNMP_BINDING_3"/>
    <property type="match status" value="1"/>
</dbReference>
<dbReference type="PANTHER" id="PTHR45689:SF5">
    <property type="entry name" value="I[[H]] CHANNEL, ISOFORM E"/>
    <property type="match status" value="1"/>
</dbReference>
<sequence>MNEDEIQPLKKEKKLQNFNVLFTPQLKPSKYLESFIIEKGGPRKLTVQLDRVDNSSKSSTKKVPDQAKGGSNDKQSIISYDKESTTRSIKEQGLSRHNQQQQPFQLYSPQPQRMLNFKNGLKQMNVPGLENNLLSPQTSQHKQEENMDRRRMMLQKQRPGRLDMKSIGRGGKATVMNVLNQPNSPMLLRQLSPKSAGFAPIPMSPMSVESRAKHQKVVKKLIQEDDVKKQKSRKEKYRKKNTILKNAGGFIQRNTKNKNSMIGNNKENHETTENRDEEDVELEIFKQFMEANQREPSWGVTSPDSLFKTLWDIFMFVWIIWQAIFIPYRLCFDIQISEDDAISSLEYFIDICFGVDMILSLNTDLFFAHTMACLFWMVGSNGLSSNYISWITKIGLNDADVMTQYVNSLYWSITTMVSVGYGDISALNVQERLFSMFAMIVANGVYAFTISNVGKIVSQYNEAAVHFRENMFYVGKWMKQHDLGNELRVQIRRYLEFQWDLREQMKIEEEDVMNLLNEDLREKLILYTNAKSLRNLSFCNQFKLEFITDLAFQMKSQTFGVGENVIMVDIFIFIDFQENEEGDKIFFITRGKVCVLHRKTHTYLDDLTVIDIIQKYQIDDYFGEISFFTEQPRTTNVKSLKVKLSNNSLRSPVGKQYLSTQEQMEMRDVELLVDREENKDKSLVNTMQTLKQKSLLGDDLMKEFYKDAGYNYQPYQNSFVTELNSEELVDDSSENYKSRSNTQNSHQRRSQMKMPYKVVELDTNKSIKKSILGKASLRLQKNKQYYESSSDEESVQSKKSARSRNTKENLSATIRNQKSTDKIVQQKSQVVKEVIDNFDDNRIYFHPESSNIKPFEKDFNESYPDVETILEAEEYEEETPYNKQIVSIRNNLRRQLQAKKYDDTTDSMRADSIISQSDSMSMQNQSSHQINNGNNNSSLSVGSGHKNLSSKFLQFAKLDLGKKIFKTSTVRLDIIDEIPKNIGQQSTNSHLNKSIIEELEFDDSNKNDQIQADKFGYIQSFRGEKILTYNPIEEEDNSVSDVNTYKDNVTARTTGEQILSKEVTDSQSLNNKNSIERLEYFNNLEQIVMQEIKEGFMDDQEDYSQYYLEEGEMSELEVEDLDATNKQADHLQENGHDFSFNEFQFQGDDPSIDTVQENIIVREFERLEMGLNYGDDSSNTQNENNWDSSNNNSSIQHQQNQDDSGYSSLNPRSDSEQKDSLDQSNNQDSSINQLQDDR</sequence>
<evidence type="ECO:0000313" key="3">
    <source>
        <dbReference type="EMBL" id="CDW79507.1"/>
    </source>
</evidence>
<dbReference type="PANTHER" id="PTHR45689">
    <property type="entry name" value="I[[H]] CHANNEL, ISOFORM E"/>
    <property type="match status" value="1"/>
</dbReference>
<name>A0A078AD99_STYLE</name>
<dbReference type="CDD" id="cd00038">
    <property type="entry name" value="CAP_ED"/>
    <property type="match status" value="1"/>
</dbReference>
<organism evidence="3 4">
    <name type="scientific">Stylonychia lemnae</name>
    <name type="common">Ciliate</name>
    <dbReference type="NCBI Taxonomy" id="5949"/>
    <lineage>
        <taxon>Eukaryota</taxon>
        <taxon>Sar</taxon>
        <taxon>Alveolata</taxon>
        <taxon>Ciliophora</taxon>
        <taxon>Intramacronucleata</taxon>
        <taxon>Spirotrichea</taxon>
        <taxon>Stichotrichia</taxon>
        <taxon>Sporadotrichida</taxon>
        <taxon>Oxytrichidae</taxon>
        <taxon>Stylonychinae</taxon>
        <taxon>Stylonychia</taxon>
    </lineage>
</organism>
<feature type="region of interest" description="Disordered" evidence="1">
    <location>
        <begin position="784"/>
        <end position="810"/>
    </location>
</feature>
<dbReference type="EMBL" id="CCKQ01008066">
    <property type="protein sequence ID" value="CDW79507.1"/>
    <property type="molecule type" value="Genomic_DNA"/>
</dbReference>
<protein>
    <recommendedName>
        <fullName evidence="2">Cyclic nucleotide-binding domain-containing protein</fullName>
    </recommendedName>
</protein>
<feature type="region of interest" description="Disordered" evidence="1">
    <location>
        <begin position="730"/>
        <end position="755"/>
    </location>
</feature>
<dbReference type="InterPro" id="IPR014710">
    <property type="entry name" value="RmlC-like_jellyroll"/>
</dbReference>
<feature type="domain" description="Cyclic nucleotide-binding" evidence="2">
    <location>
        <begin position="576"/>
        <end position="639"/>
    </location>
</feature>
<evidence type="ECO:0000259" key="2">
    <source>
        <dbReference type="PROSITE" id="PS50042"/>
    </source>
</evidence>
<feature type="compositionally biased region" description="Basic and acidic residues" evidence="1">
    <location>
        <begin position="80"/>
        <end position="94"/>
    </location>
</feature>
<dbReference type="Pfam" id="PF07885">
    <property type="entry name" value="Ion_trans_2"/>
    <property type="match status" value="1"/>
</dbReference>
<evidence type="ECO:0000256" key="1">
    <source>
        <dbReference type="SAM" id="MobiDB-lite"/>
    </source>
</evidence>
<feature type="compositionally biased region" description="Low complexity" evidence="1">
    <location>
        <begin position="1222"/>
        <end position="1238"/>
    </location>
</feature>
<dbReference type="SUPFAM" id="SSF81324">
    <property type="entry name" value="Voltage-gated potassium channels"/>
    <property type="match status" value="1"/>
</dbReference>
<feature type="region of interest" description="Disordered" evidence="1">
    <location>
        <begin position="255"/>
        <end position="276"/>
    </location>
</feature>
<dbReference type="GO" id="GO:0035725">
    <property type="term" value="P:sodium ion transmembrane transport"/>
    <property type="evidence" value="ECO:0007669"/>
    <property type="project" value="TreeGrafter"/>
</dbReference>
<feature type="region of interest" description="Disordered" evidence="1">
    <location>
        <begin position="1172"/>
        <end position="1238"/>
    </location>
</feature>
<feature type="compositionally biased region" description="Low complexity" evidence="1">
    <location>
        <begin position="1179"/>
        <end position="1204"/>
    </location>
</feature>
<dbReference type="Proteomes" id="UP000039865">
    <property type="component" value="Unassembled WGS sequence"/>
</dbReference>
<dbReference type="InterPro" id="IPR051413">
    <property type="entry name" value="K/Na_HCN_channel"/>
</dbReference>
<dbReference type="Gene3D" id="1.10.287.70">
    <property type="match status" value="1"/>
</dbReference>
<dbReference type="InParanoid" id="A0A078AD99"/>
<proteinExistence type="predicted"/>
<dbReference type="SUPFAM" id="SSF51206">
    <property type="entry name" value="cAMP-binding domain-like"/>
    <property type="match status" value="1"/>
</dbReference>
<dbReference type="Gene3D" id="1.10.287.630">
    <property type="entry name" value="Helix hairpin bin"/>
    <property type="match status" value="1"/>
</dbReference>